<organism evidence="2 3">
    <name type="scientific">Burkholderia sola</name>
    <dbReference type="NCBI Taxonomy" id="2843302"/>
    <lineage>
        <taxon>Bacteria</taxon>
        <taxon>Pseudomonadati</taxon>
        <taxon>Pseudomonadota</taxon>
        <taxon>Betaproteobacteria</taxon>
        <taxon>Burkholderiales</taxon>
        <taxon>Burkholderiaceae</taxon>
        <taxon>Burkholderia</taxon>
        <taxon>Burkholderia cepacia complex</taxon>
    </lineage>
</organism>
<dbReference type="Gene3D" id="1.20.1730.10">
    <property type="entry name" value="Sodium/glucose cotransporter"/>
    <property type="match status" value="1"/>
</dbReference>
<evidence type="ECO:0000313" key="2">
    <source>
        <dbReference type="EMBL" id="MET1475596.1"/>
    </source>
</evidence>
<feature type="transmembrane region" description="Helical" evidence="1">
    <location>
        <begin position="390"/>
        <end position="409"/>
    </location>
</feature>
<protein>
    <recommendedName>
        <fullName evidence="4">Sodium:solute symporter</fullName>
    </recommendedName>
</protein>
<dbReference type="InterPro" id="IPR038377">
    <property type="entry name" value="Na/Glc_symporter_sf"/>
</dbReference>
<feature type="transmembrane region" description="Helical" evidence="1">
    <location>
        <begin position="7"/>
        <end position="29"/>
    </location>
</feature>
<dbReference type="Proteomes" id="UP001548587">
    <property type="component" value="Unassembled WGS sequence"/>
</dbReference>
<feature type="transmembrane region" description="Helical" evidence="1">
    <location>
        <begin position="270"/>
        <end position="298"/>
    </location>
</feature>
<accession>A0ABV2C912</accession>
<feature type="transmembrane region" description="Helical" evidence="1">
    <location>
        <begin position="115"/>
        <end position="134"/>
    </location>
</feature>
<reference evidence="2 3" key="1">
    <citation type="submission" date="2024-06" db="EMBL/GenBank/DDBJ databases">
        <title>Burkholderia sola in Mexico.</title>
        <authorList>
            <person name="Estrada P."/>
        </authorList>
    </citation>
    <scope>NUCLEOTIDE SEQUENCE [LARGE SCALE GENOMIC DNA]</scope>
    <source>
        <strain evidence="2 3">CpTa8-5</strain>
    </source>
</reference>
<gene>
    <name evidence="2" type="ORF">ABXL37_15170</name>
</gene>
<sequence length="415" mass="42614">MGDERIGMLEVAALLVSASYGIGFLFGSGELAMSRGMAGALYPWLTGIGMLLLAMVAGRVWQLGVPIWELFGRRYGPAVKRCVAGLSVIWMTGVLAAQIRGASTSLTLAGIPRHLAMPIVMVAIGIAAHLRLGLASKVFSICLFASSIVLVCAVVSLGGTEVYLHAVPRFVSDVQIVSGPEFVTMAIAIVFLVVTGADYQQFVISAKRRSDAVAGCALAAFVLIVVGALPAAAVIAARDAGVLTHQTAAREAIPFVLSHVSGKAGHGAGAAMLVALLAAALGSGAAVVRAMTGAALAFTRAPERQAGVTATLAIVALGALVADRGQGIVSTMIDLNIVYIASIVPLFGLLLLRIDVPAAVAQRATLAGSLTSGALYLTKWSDLVEGQVELAFLAIGVLASVAVLIAHWCRVPRTT</sequence>
<feature type="transmembrane region" description="Helical" evidence="1">
    <location>
        <begin position="41"/>
        <end position="61"/>
    </location>
</feature>
<feature type="transmembrane region" description="Helical" evidence="1">
    <location>
        <begin position="141"/>
        <end position="162"/>
    </location>
</feature>
<keyword evidence="1" id="KW-0812">Transmembrane</keyword>
<feature type="transmembrane region" description="Helical" evidence="1">
    <location>
        <begin position="328"/>
        <end position="352"/>
    </location>
</feature>
<keyword evidence="3" id="KW-1185">Reference proteome</keyword>
<comment type="caution">
    <text evidence="2">The sequence shown here is derived from an EMBL/GenBank/DDBJ whole genome shotgun (WGS) entry which is preliminary data.</text>
</comment>
<keyword evidence="1" id="KW-0472">Membrane</keyword>
<feature type="transmembrane region" description="Helical" evidence="1">
    <location>
        <begin position="182"/>
        <end position="200"/>
    </location>
</feature>
<dbReference type="EMBL" id="JBEWCH010000008">
    <property type="protein sequence ID" value="MET1475596.1"/>
    <property type="molecule type" value="Genomic_DNA"/>
</dbReference>
<evidence type="ECO:0008006" key="4">
    <source>
        <dbReference type="Google" id="ProtNLM"/>
    </source>
</evidence>
<name>A0ABV2C912_9BURK</name>
<proteinExistence type="predicted"/>
<evidence type="ECO:0000313" key="3">
    <source>
        <dbReference type="Proteomes" id="UP001548587"/>
    </source>
</evidence>
<dbReference type="RefSeq" id="WP_209925939.1">
    <property type="nucleotide sequence ID" value="NZ_JBEWCH010000008.1"/>
</dbReference>
<feature type="transmembrane region" description="Helical" evidence="1">
    <location>
        <begin position="212"/>
        <end position="237"/>
    </location>
</feature>
<feature type="transmembrane region" description="Helical" evidence="1">
    <location>
        <begin position="82"/>
        <end position="103"/>
    </location>
</feature>
<evidence type="ECO:0000256" key="1">
    <source>
        <dbReference type="SAM" id="Phobius"/>
    </source>
</evidence>
<keyword evidence="1" id="KW-1133">Transmembrane helix</keyword>